<comment type="caution">
    <text evidence="11">The sequence shown here is derived from an EMBL/GenBank/DDBJ whole genome shotgun (WGS) entry which is preliminary data.</text>
</comment>
<evidence type="ECO:0000256" key="3">
    <source>
        <dbReference type="ARBA" id="ARBA00022617"/>
    </source>
</evidence>
<dbReference type="InterPro" id="IPR001128">
    <property type="entry name" value="Cyt_P450"/>
</dbReference>
<dbReference type="Pfam" id="PF00067">
    <property type="entry name" value="p450"/>
    <property type="match status" value="1"/>
</dbReference>
<organism evidence="11 12">
    <name type="scientific">Helicocarpus griseus UAMH5409</name>
    <dbReference type="NCBI Taxonomy" id="1447875"/>
    <lineage>
        <taxon>Eukaryota</taxon>
        <taxon>Fungi</taxon>
        <taxon>Dikarya</taxon>
        <taxon>Ascomycota</taxon>
        <taxon>Pezizomycotina</taxon>
        <taxon>Eurotiomycetes</taxon>
        <taxon>Eurotiomycetidae</taxon>
        <taxon>Onygenales</taxon>
        <taxon>Ajellomycetaceae</taxon>
        <taxon>Helicocarpus</taxon>
    </lineage>
</organism>
<dbReference type="PANTHER" id="PTHR24305:SF230">
    <property type="entry name" value="P450, PUTATIVE (EUROFUNG)-RELATED"/>
    <property type="match status" value="1"/>
</dbReference>
<protein>
    <recommendedName>
        <fullName evidence="13">Cytochrome P450 monooxygenase</fullName>
    </recommendedName>
</protein>
<dbReference type="OrthoDB" id="1470350at2759"/>
<keyword evidence="10" id="KW-0472">Membrane</keyword>
<dbReference type="GO" id="GO:0016705">
    <property type="term" value="F:oxidoreductase activity, acting on paired donors, with incorporation or reduction of molecular oxygen"/>
    <property type="evidence" value="ECO:0007669"/>
    <property type="project" value="InterPro"/>
</dbReference>
<dbReference type="PANTHER" id="PTHR24305">
    <property type="entry name" value="CYTOCHROME P450"/>
    <property type="match status" value="1"/>
</dbReference>
<keyword evidence="10" id="KW-1133">Transmembrane helix</keyword>
<comment type="similarity">
    <text evidence="2 9">Belongs to the cytochrome P450 family.</text>
</comment>
<proteinExistence type="inferred from homology"/>
<dbReference type="Gene3D" id="1.10.630.10">
    <property type="entry name" value="Cytochrome P450"/>
    <property type="match status" value="1"/>
</dbReference>
<keyword evidence="10" id="KW-0812">Transmembrane</keyword>
<dbReference type="PRINTS" id="PR00385">
    <property type="entry name" value="P450"/>
</dbReference>
<name>A0A2B7XY51_9EURO</name>
<keyword evidence="3 8" id="KW-0349">Heme</keyword>
<dbReference type="PRINTS" id="PR00463">
    <property type="entry name" value="EP450I"/>
</dbReference>
<evidence type="ECO:0000256" key="7">
    <source>
        <dbReference type="ARBA" id="ARBA00023033"/>
    </source>
</evidence>
<dbReference type="Proteomes" id="UP000223968">
    <property type="component" value="Unassembled WGS sequence"/>
</dbReference>
<dbReference type="InterPro" id="IPR036396">
    <property type="entry name" value="Cyt_P450_sf"/>
</dbReference>
<evidence type="ECO:0000256" key="8">
    <source>
        <dbReference type="PIRSR" id="PIRSR602401-1"/>
    </source>
</evidence>
<keyword evidence="12" id="KW-1185">Reference proteome</keyword>
<evidence type="ECO:0000256" key="6">
    <source>
        <dbReference type="ARBA" id="ARBA00023004"/>
    </source>
</evidence>
<dbReference type="InterPro" id="IPR050121">
    <property type="entry name" value="Cytochrome_P450_monoxygenase"/>
</dbReference>
<dbReference type="SUPFAM" id="SSF48264">
    <property type="entry name" value="Cytochrome P450"/>
    <property type="match status" value="1"/>
</dbReference>
<dbReference type="GO" id="GO:0005506">
    <property type="term" value="F:iron ion binding"/>
    <property type="evidence" value="ECO:0007669"/>
    <property type="project" value="InterPro"/>
</dbReference>
<comment type="cofactor">
    <cofactor evidence="1 8">
        <name>heme</name>
        <dbReference type="ChEBI" id="CHEBI:30413"/>
    </cofactor>
</comment>
<feature type="binding site" description="axial binding residue" evidence="8">
    <location>
        <position position="449"/>
    </location>
    <ligand>
        <name>heme</name>
        <dbReference type="ChEBI" id="CHEBI:30413"/>
    </ligand>
    <ligandPart>
        <name>Fe</name>
        <dbReference type="ChEBI" id="CHEBI:18248"/>
    </ligandPart>
</feature>
<keyword evidence="6 8" id="KW-0408">Iron</keyword>
<feature type="transmembrane region" description="Helical" evidence="10">
    <location>
        <begin position="21"/>
        <end position="40"/>
    </location>
</feature>
<evidence type="ECO:0000256" key="9">
    <source>
        <dbReference type="RuleBase" id="RU000461"/>
    </source>
</evidence>
<evidence type="ECO:0000256" key="4">
    <source>
        <dbReference type="ARBA" id="ARBA00022723"/>
    </source>
</evidence>
<keyword evidence="4 8" id="KW-0479">Metal-binding</keyword>
<dbReference type="InterPro" id="IPR002401">
    <property type="entry name" value="Cyt_P450_E_grp-I"/>
</dbReference>
<dbReference type="GO" id="GO:0004497">
    <property type="term" value="F:monooxygenase activity"/>
    <property type="evidence" value="ECO:0007669"/>
    <property type="project" value="UniProtKB-KW"/>
</dbReference>
<dbReference type="PROSITE" id="PS00086">
    <property type="entry name" value="CYTOCHROME_P450"/>
    <property type="match status" value="1"/>
</dbReference>
<accession>A0A2B7XY51</accession>
<sequence length="511" mass="58397">MPFILENSLAIPHVLKITFPLVLLTLAIGYGIIIAIYNVYFHPLRRFPGPKLWAATAILAAINIMRGRPHEKILEFHKKYGDVVRIGPAQLSFAHPEAWKDVCGHLKRGQLENEKDPKVINEKLDKSVISACRERHGPLRRTLAHVFSARAMAAQQPLINKFIDLFIQRLHEQCEDGSKPLNMVKWYEWATFDIIGDLATGESFGCLENSRSHPWMVVLFEFMRTVPVMQALSDFPFSSILKPLLFTLFIPLNIIRMHRAKQFSIDRIDKRLKLGAERPDFVTAMLENGSDYKLSKEELVDNSILLTTAGSETTATTLAGVTYFLCSHPDVLAKLNAEVRLAFKSEDEIDVNSVQNLTYMHAVLKEAMRVYPAVAVALERLSPPCGTQIAGEYIAGGTSMGVWQYPLYHNPSHFLYPDSFIPERWLGDERFAKDHKEVLQPFSHGPRSCLGMNLAYMEMRLIMARLIWNFDLKLASDSKDWVKHQKVLFFWVKPPLNVYLKPRAIQRHMDE</sequence>
<evidence type="ECO:0000256" key="5">
    <source>
        <dbReference type="ARBA" id="ARBA00023002"/>
    </source>
</evidence>
<gene>
    <name evidence="11" type="ORF">AJ79_03375</name>
</gene>
<evidence type="ECO:0000313" key="12">
    <source>
        <dbReference type="Proteomes" id="UP000223968"/>
    </source>
</evidence>
<dbReference type="AlphaFoldDB" id="A0A2B7XY51"/>
<evidence type="ECO:0000256" key="1">
    <source>
        <dbReference type="ARBA" id="ARBA00001971"/>
    </source>
</evidence>
<evidence type="ECO:0000256" key="10">
    <source>
        <dbReference type="SAM" id="Phobius"/>
    </source>
</evidence>
<dbReference type="GO" id="GO:0020037">
    <property type="term" value="F:heme binding"/>
    <property type="evidence" value="ECO:0007669"/>
    <property type="project" value="InterPro"/>
</dbReference>
<dbReference type="EMBL" id="PDNB01000040">
    <property type="protein sequence ID" value="PGH13960.1"/>
    <property type="molecule type" value="Genomic_DNA"/>
</dbReference>
<reference evidence="11 12" key="1">
    <citation type="submission" date="2017-10" db="EMBL/GenBank/DDBJ databases">
        <title>Comparative genomics in systemic dimorphic fungi from Ajellomycetaceae.</title>
        <authorList>
            <person name="Munoz J.F."/>
            <person name="Mcewen J.G."/>
            <person name="Clay O.K."/>
            <person name="Cuomo C.A."/>
        </authorList>
    </citation>
    <scope>NUCLEOTIDE SEQUENCE [LARGE SCALE GENOMIC DNA]</scope>
    <source>
        <strain evidence="11 12">UAMH5409</strain>
    </source>
</reference>
<dbReference type="CDD" id="cd11058">
    <property type="entry name" value="CYP60B-like"/>
    <property type="match status" value="1"/>
</dbReference>
<dbReference type="InterPro" id="IPR017972">
    <property type="entry name" value="Cyt_P450_CS"/>
</dbReference>
<evidence type="ECO:0008006" key="13">
    <source>
        <dbReference type="Google" id="ProtNLM"/>
    </source>
</evidence>
<evidence type="ECO:0000313" key="11">
    <source>
        <dbReference type="EMBL" id="PGH13960.1"/>
    </source>
</evidence>
<keyword evidence="5 9" id="KW-0560">Oxidoreductase</keyword>
<dbReference type="STRING" id="1447875.A0A2B7XY51"/>
<keyword evidence="7 9" id="KW-0503">Monooxygenase</keyword>
<evidence type="ECO:0000256" key="2">
    <source>
        <dbReference type="ARBA" id="ARBA00010617"/>
    </source>
</evidence>